<evidence type="ECO:0000313" key="1">
    <source>
        <dbReference type="EMBL" id="QXN94779.1"/>
    </source>
</evidence>
<dbReference type="RefSeq" id="WP_218477441.1">
    <property type="nucleotide sequence ID" value="NZ_BAABJN010000007.1"/>
</dbReference>
<protein>
    <submittedName>
        <fullName evidence="1">Uncharacterized protein</fullName>
    </submittedName>
</protein>
<proteinExistence type="predicted"/>
<reference evidence="1 2" key="1">
    <citation type="submission" date="2021-07" db="EMBL/GenBank/DDBJ databases">
        <title>Whole Genome Sequence of Nocardia Iowensis.</title>
        <authorList>
            <person name="Lamm A."/>
            <person name="Collins-Fairclough A.M."/>
            <person name="Bunk B."/>
            <person name="Sproer C."/>
        </authorList>
    </citation>
    <scope>NUCLEOTIDE SEQUENCE [LARGE SCALE GENOMIC DNA]</scope>
    <source>
        <strain evidence="1 2">NRRL 5646</strain>
    </source>
</reference>
<organism evidence="1 2">
    <name type="scientific">Nocardia iowensis</name>
    <dbReference type="NCBI Taxonomy" id="204891"/>
    <lineage>
        <taxon>Bacteria</taxon>
        <taxon>Bacillati</taxon>
        <taxon>Actinomycetota</taxon>
        <taxon>Actinomycetes</taxon>
        <taxon>Mycobacteriales</taxon>
        <taxon>Nocardiaceae</taxon>
        <taxon>Nocardia</taxon>
    </lineage>
</organism>
<dbReference type="EMBL" id="CP078145">
    <property type="protein sequence ID" value="QXN94779.1"/>
    <property type="molecule type" value="Genomic_DNA"/>
</dbReference>
<accession>A0ABX8RYN3</accession>
<evidence type="ECO:0000313" key="2">
    <source>
        <dbReference type="Proteomes" id="UP000694257"/>
    </source>
</evidence>
<sequence length="99" mass="9809">MALEGGTDSAGGEVEIVGDAGEGFPVAVAGRGEVDLRLGEVALLTDGRAGRAKNSKDAPFAKVVLGGELVCGGTIFVGSADRRALVVGKTVPQSLTGRG</sequence>
<keyword evidence="2" id="KW-1185">Reference proteome</keyword>
<gene>
    <name evidence="1" type="ORF">KV110_18045</name>
</gene>
<dbReference type="Proteomes" id="UP000694257">
    <property type="component" value="Chromosome"/>
</dbReference>
<name>A0ABX8RYN3_NOCIO</name>